<organism evidence="1 2">
    <name type="scientific">Streptomyces citrinus</name>
    <dbReference type="NCBI Taxonomy" id="3118173"/>
    <lineage>
        <taxon>Bacteria</taxon>
        <taxon>Bacillati</taxon>
        <taxon>Actinomycetota</taxon>
        <taxon>Actinomycetes</taxon>
        <taxon>Kitasatosporales</taxon>
        <taxon>Streptomycetaceae</taxon>
        <taxon>Streptomyces</taxon>
    </lineage>
</organism>
<keyword evidence="2" id="KW-1185">Reference proteome</keyword>
<protein>
    <submittedName>
        <fullName evidence="1">Extracellular solute-binding protein</fullName>
    </submittedName>
</protein>
<sequence length="399" mass="42511">MSGCGSGSGDGDKVTLRLLVASYDKSVGAAIGDRWGDAVKAFEKKHPNITVEVERVPFLKIDATLARRVRDGRAPDIAQSNIFAPYAEAGELYPVDELFEIPTQADFITSFADAGRADYVQYGVPILASTPRLFWNKALFREAGLGGAPTSWAELRSCAQALKEAGVPTPYALQFGPEAAEDELLAWLLAGGGGYSDVGGYDFASTENVATLTWLRDELVAPGLAGADPSTLTRTEAYAQFLKGRVGMLIAHPVLLGAADQARISYGHAPFPQREGGAAAPPVGLNDWMMAFRSGGHVEEAGAFLTFLFSTGSAKTYGGGQATLPVTMSASDQLRADRSQRQLWEFVDQMPSAEFHPVGLKSWPTVRSAVRQRIGRAVVRGGRPADVLQALDEVGQSSA</sequence>
<dbReference type="EMBL" id="CP146022">
    <property type="protein sequence ID" value="WWQ65880.1"/>
    <property type="molecule type" value="Genomic_DNA"/>
</dbReference>
<evidence type="ECO:0000313" key="1">
    <source>
        <dbReference type="EMBL" id="WWQ65880.1"/>
    </source>
</evidence>
<evidence type="ECO:0000313" key="2">
    <source>
        <dbReference type="Proteomes" id="UP001432251"/>
    </source>
</evidence>
<accession>A0ACD5AFR8</accession>
<gene>
    <name evidence="1" type="ORF">V2W30_22825</name>
</gene>
<proteinExistence type="predicted"/>
<name>A0ACD5AFR8_9ACTN</name>
<reference evidence="1" key="1">
    <citation type="journal article" date="2025" name="Int. J. Syst. Evol. Microbiol.">
        <title>Streptomyces citrinus sp. nov., with yellow diffusible pigment.</title>
        <authorList>
            <person name="He Y."/>
            <person name="Yang E."/>
            <person name="Xu J."/>
            <person name="Sun Y."/>
            <person name="Sun L."/>
        </authorList>
    </citation>
    <scope>NUCLEOTIDE SEQUENCE</scope>
    <source>
        <strain evidence="1">Q6</strain>
    </source>
</reference>
<dbReference type="Proteomes" id="UP001432251">
    <property type="component" value="Chromosome"/>
</dbReference>